<dbReference type="KEGG" id="stq:Spith_1790"/>
<evidence type="ECO:0000256" key="6">
    <source>
        <dbReference type="ARBA" id="ARBA00023304"/>
    </source>
</evidence>
<dbReference type="InterPro" id="IPR045865">
    <property type="entry name" value="ACT-like_dom_sf"/>
</dbReference>
<dbReference type="GO" id="GO:0003984">
    <property type="term" value="F:acetolactate synthase activity"/>
    <property type="evidence" value="ECO:0007669"/>
    <property type="project" value="UniProtKB-UniRule"/>
</dbReference>
<proteinExistence type="inferred from homology"/>
<dbReference type="Gene3D" id="3.30.70.1150">
    <property type="entry name" value="ACT-like. Chain A, domain 2"/>
    <property type="match status" value="1"/>
</dbReference>
<dbReference type="Pfam" id="PF22629">
    <property type="entry name" value="ACT_AHAS_ss"/>
    <property type="match status" value="1"/>
</dbReference>
<organism evidence="10 11">
    <name type="scientific">Winmispira thermophila (strain ATCC 700085 / DSM 6578 / Z-1203)</name>
    <name type="common">Spirochaeta thermophila</name>
    <dbReference type="NCBI Taxonomy" id="869211"/>
    <lineage>
        <taxon>Bacteria</taxon>
        <taxon>Pseudomonadati</taxon>
        <taxon>Spirochaetota</taxon>
        <taxon>Spirochaetia</taxon>
        <taxon>Winmispirales</taxon>
        <taxon>Winmispiraceae</taxon>
        <taxon>Winmispira</taxon>
    </lineage>
</organism>
<dbReference type="RefSeq" id="WP_014625378.1">
    <property type="nucleotide sequence ID" value="NC_017583.1"/>
</dbReference>
<dbReference type="STRING" id="869211.Spith_1790"/>
<comment type="function">
    <text evidence="8">Catalyzes the conversion of 2 pyruvate molecules into acetolactate in the first common step of the biosynthetic pathway of the branched-amino acids such as leucine, isoleucine, and valine.</text>
</comment>
<dbReference type="UniPathway" id="UPA00047">
    <property type="reaction ID" value="UER00055"/>
</dbReference>
<dbReference type="Pfam" id="PF10369">
    <property type="entry name" value="ALS_ss_C"/>
    <property type="match status" value="1"/>
</dbReference>
<evidence type="ECO:0000256" key="7">
    <source>
        <dbReference type="ARBA" id="ARBA00048670"/>
    </source>
</evidence>
<protein>
    <recommendedName>
        <fullName evidence="8">Acetolactate synthase small subunit</fullName>
        <shortName evidence="8">AHAS</shortName>
        <shortName evidence="8">ALS</shortName>
        <ecNumber evidence="8">2.2.1.6</ecNumber>
    </recommendedName>
    <alternativeName>
        <fullName evidence="8">Acetohydroxy-acid synthase small subunit</fullName>
    </alternativeName>
</protein>
<dbReference type="InterPro" id="IPR004789">
    <property type="entry name" value="Acetalactate_synth_ssu"/>
</dbReference>
<dbReference type="SUPFAM" id="SSF55021">
    <property type="entry name" value="ACT-like"/>
    <property type="match status" value="2"/>
</dbReference>
<evidence type="ECO:0000256" key="5">
    <source>
        <dbReference type="ARBA" id="ARBA00022605"/>
    </source>
</evidence>
<gene>
    <name evidence="10" type="ordered locus">Spith_1790</name>
</gene>
<dbReference type="UniPathway" id="UPA00049">
    <property type="reaction ID" value="UER00059"/>
</dbReference>
<dbReference type="InterPro" id="IPR039557">
    <property type="entry name" value="AHAS_ACT"/>
</dbReference>
<evidence type="ECO:0000256" key="8">
    <source>
        <dbReference type="RuleBase" id="RU368092"/>
    </source>
</evidence>
<evidence type="ECO:0000256" key="3">
    <source>
        <dbReference type="ARBA" id="ARBA00006341"/>
    </source>
</evidence>
<dbReference type="InterPro" id="IPR019455">
    <property type="entry name" value="Acetolactate_synth_ssu_C"/>
</dbReference>
<accession>G0GCI3</accession>
<evidence type="ECO:0000256" key="4">
    <source>
        <dbReference type="ARBA" id="ARBA00011744"/>
    </source>
</evidence>
<dbReference type="GO" id="GO:1990610">
    <property type="term" value="F:acetolactate synthase regulator activity"/>
    <property type="evidence" value="ECO:0007669"/>
    <property type="project" value="UniProtKB-UniRule"/>
</dbReference>
<evidence type="ECO:0000313" key="10">
    <source>
        <dbReference type="EMBL" id="AEJ62049.1"/>
    </source>
</evidence>
<dbReference type="PANTHER" id="PTHR30239:SF0">
    <property type="entry name" value="ACETOLACTATE SYNTHASE SMALL SUBUNIT 1, CHLOROPLASTIC"/>
    <property type="match status" value="1"/>
</dbReference>
<dbReference type="AlphaFoldDB" id="G0GCI3"/>
<dbReference type="GO" id="GO:0009099">
    <property type="term" value="P:L-valine biosynthetic process"/>
    <property type="evidence" value="ECO:0007669"/>
    <property type="project" value="UniProtKB-UniRule"/>
</dbReference>
<dbReference type="InterPro" id="IPR002912">
    <property type="entry name" value="ACT_dom"/>
</dbReference>
<dbReference type="GO" id="GO:0005829">
    <property type="term" value="C:cytosol"/>
    <property type="evidence" value="ECO:0007669"/>
    <property type="project" value="TreeGrafter"/>
</dbReference>
<dbReference type="EC" id="2.2.1.6" evidence="8"/>
<dbReference type="Proteomes" id="UP000007254">
    <property type="component" value="Chromosome"/>
</dbReference>
<comment type="catalytic activity">
    <reaction evidence="7 8">
        <text>2 pyruvate + H(+) = (2S)-2-acetolactate + CO2</text>
        <dbReference type="Rhea" id="RHEA:25249"/>
        <dbReference type="ChEBI" id="CHEBI:15361"/>
        <dbReference type="ChEBI" id="CHEBI:15378"/>
        <dbReference type="ChEBI" id="CHEBI:16526"/>
        <dbReference type="ChEBI" id="CHEBI:58476"/>
        <dbReference type="EC" id="2.2.1.6"/>
    </reaction>
</comment>
<comment type="subunit">
    <text evidence="4 8">Dimer of large and small chains.</text>
</comment>
<dbReference type="GO" id="GO:0009097">
    <property type="term" value="P:isoleucine biosynthetic process"/>
    <property type="evidence" value="ECO:0007669"/>
    <property type="project" value="UniProtKB-UniRule"/>
</dbReference>
<dbReference type="CDD" id="cd04878">
    <property type="entry name" value="ACT_AHAS"/>
    <property type="match status" value="1"/>
</dbReference>
<dbReference type="NCBIfam" id="NF008864">
    <property type="entry name" value="PRK11895.1"/>
    <property type="match status" value="1"/>
</dbReference>
<evidence type="ECO:0000256" key="2">
    <source>
        <dbReference type="ARBA" id="ARBA00005025"/>
    </source>
</evidence>
<dbReference type="HOGENOM" id="CLU_055003_1_3_12"/>
<evidence type="ECO:0000256" key="1">
    <source>
        <dbReference type="ARBA" id="ARBA00004974"/>
    </source>
</evidence>
<comment type="pathway">
    <text evidence="2 8">Amino-acid biosynthesis; L-valine biosynthesis; L-valine from pyruvate: step 1/4.</text>
</comment>
<dbReference type="InterPro" id="IPR027271">
    <property type="entry name" value="Acetolactate_synth/TF_NikR_C"/>
</dbReference>
<evidence type="ECO:0000313" key="11">
    <source>
        <dbReference type="Proteomes" id="UP000007254"/>
    </source>
</evidence>
<dbReference type="PANTHER" id="PTHR30239">
    <property type="entry name" value="ACETOLACTATE SYNTHASE SMALL SUBUNIT"/>
    <property type="match status" value="1"/>
</dbReference>
<evidence type="ECO:0000259" key="9">
    <source>
        <dbReference type="PROSITE" id="PS51671"/>
    </source>
</evidence>
<keyword evidence="11" id="KW-1185">Reference proteome</keyword>
<dbReference type="InterPro" id="IPR054480">
    <property type="entry name" value="AHAS_small-like_ACT"/>
</dbReference>
<dbReference type="NCBIfam" id="TIGR00119">
    <property type="entry name" value="acolac_sm"/>
    <property type="match status" value="1"/>
</dbReference>
<name>G0GCI3_WINT7</name>
<dbReference type="PROSITE" id="PS51671">
    <property type="entry name" value="ACT"/>
    <property type="match status" value="1"/>
</dbReference>
<dbReference type="EMBL" id="CP002903">
    <property type="protein sequence ID" value="AEJ62049.1"/>
    <property type="molecule type" value="Genomic_DNA"/>
</dbReference>
<comment type="similarity">
    <text evidence="3 8">Belongs to the acetolactate synthase small subunit family.</text>
</comment>
<comment type="pathway">
    <text evidence="1 8">Amino-acid biosynthesis; L-isoleucine biosynthesis; L-isoleucine from 2-oxobutanoate: step 1/4.</text>
</comment>
<sequence>MAQEQIITNNNGRNQASERHAISLYVANKPGVLIRIALVFARRGYNIDSLVVSESATNPDFSVMNIVATGERKGLEQIIKQLNKLVDVVHASDRTGEDIIQRELALIKVNCPAEVRTDILQAGEALGCEILNLTEDKIILQAVGDPERIDTILRVFQPYGILESMRTGKVLMAKGSEFTP</sequence>
<dbReference type="OrthoDB" id="9787365at2"/>
<keyword evidence="5 8" id="KW-0028">Amino-acid biosynthesis</keyword>
<keyword evidence="6 8" id="KW-0100">Branched-chain amino acid biosynthesis</keyword>
<dbReference type="Gene3D" id="3.30.70.260">
    <property type="match status" value="1"/>
</dbReference>
<keyword evidence="8" id="KW-0808">Transferase</keyword>
<reference evidence="10 11" key="1">
    <citation type="submission" date="2011-06" db="EMBL/GenBank/DDBJ databases">
        <title>The complete genome of Spirochaeta thermophila DSM 6578.</title>
        <authorList>
            <consortium name="US DOE Joint Genome Institute (JGI-PGF)"/>
            <person name="Lucas S."/>
            <person name="Lapidus A."/>
            <person name="Bruce D."/>
            <person name="Goodwin L."/>
            <person name="Pitluck S."/>
            <person name="Peters L."/>
            <person name="Kyrpides N."/>
            <person name="Mavromatis K."/>
            <person name="Ivanova N."/>
            <person name="Mikailova N."/>
            <person name="Pagani I."/>
            <person name="Chertkov O."/>
            <person name="Detter J.C."/>
            <person name="Tapia R."/>
            <person name="Han C."/>
            <person name="Land M."/>
            <person name="Hauser L."/>
            <person name="Markowitz V."/>
            <person name="Cheng J.-F."/>
            <person name="Hugenholtz P."/>
            <person name="Woyke T."/>
            <person name="Wu D."/>
            <person name="Spring S."/>
            <person name="Merkhoffer B."/>
            <person name="Schneider S."/>
            <person name="Klenk H.-P."/>
            <person name="Eisen J.A."/>
        </authorList>
    </citation>
    <scope>NUCLEOTIDE SEQUENCE [LARGE SCALE GENOMIC DNA]</scope>
    <source>
        <strain evidence="11">ATCC 700085 / DSM 6578 / Z-1203</strain>
    </source>
</reference>
<feature type="domain" description="ACT" evidence="9">
    <location>
        <begin position="21"/>
        <end position="96"/>
    </location>
</feature>